<keyword evidence="1" id="KW-1133">Transmembrane helix</keyword>
<dbReference type="Proteomes" id="UP000075573">
    <property type="component" value="Unassembled WGS sequence"/>
</dbReference>
<feature type="transmembrane region" description="Helical" evidence="1">
    <location>
        <begin position="73"/>
        <end position="90"/>
    </location>
</feature>
<keyword evidence="1" id="KW-0812">Transmembrane</keyword>
<feature type="transmembrane region" description="Helical" evidence="1">
    <location>
        <begin position="41"/>
        <end position="61"/>
    </location>
</feature>
<feature type="transmembrane region" description="Helical" evidence="1">
    <location>
        <begin position="148"/>
        <end position="167"/>
    </location>
</feature>
<comment type="caution">
    <text evidence="2">The sequence shown here is derived from an EMBL/GenBank/DDBJ whole genome shotgun (WGS) entry which is preliminary data.</text>
</comment>
<proteinExistence type="predicted"/>
<dbReference type="RefSeq" id="WP_041110742.1">
    <property type="nucleotide sequence ID" value="NZ_LHZB01000106.1"/>
</dbReference>
<dbReference type="AlphaFoldDB" id="A0A149QXC9"/>
<protein>
    <submittedName>
        <fullName evidence="2">Uncharacterized protein</fullName>
    </submittedName>
</protein>
<evidence type="ECO:0000313" key="2">
    <source>
        <dbReference type="EMBL" id="KXV01814.1"/>
    </source>
</evidence>
<dbReference type="PATRIC" id="fig|442.5.peg.190"/>
<keyword evidence="1" id="KW-0472">Membrane</keyword>
<dbReference type="EMBL" id="LHZB01000106">
    <property type="protein sequence ID" value="KXV01814.1"/>
    <property type="molecule type" value="Genomic_DNA"/>
</dbReference>
<accession>A0A149QXC9</accession>
<feature type="transmembrane region" description="Helical" evidence="1">
    <location>
        <begin position="96"/>
        <end position="116"/>
    </location>
</feature>
<dbReference type="GeneID" id="56904555"/>
<organism evidence="2 3">
    <name type="scientific">Gluconobacter potus</name>
    <dbReference type="NCBI Taxonomy" id="2724927"/>
    <lineage>
        <taxon>Bacteria</taxon>
        <taxon>Pseudomonadati</taxon>
        <taxon>Pseudomonadota</taxon>
        <taxon>Alphaproteobacteria</taxon>
        <taxon>Acetobacterales</taxon>
        <taxon>Acetobacteraceae</taxon>
        <taxon>Gluconobacter</taxon>
    </lineage>
</organism>
<reference evidence="2 3" key="1">
    <citation type="submission" date="2015-06" db="EMBL/GenBank/DDBJ databases">
        <title>Improved classification and identification of acetic acid bacteria using matrix-assisted laser desorption/ionization time-of-flight mass spectrometry; Gluconobacter nephelii and Gluconobacter uchimurae are later heterotypic synonyms of Gluconobacter japonicus and Gluconobacter oxydans, respectively.</title>
        <authorList>
            <person name="Li L."/>
            <person name="Cleenwerck I."/>
            <person name="De Vuyst L."/>
            <person name="Vandamme P."/>
        </authorList>
    </citation>
    <scope>NUCLEOTIDE SEQUENCE [LARGE SCALE GENOMIC DNA]</scope>
    <source>
        <strain evidence="2 3">LMG 1764</strain>
    </source>
</reference>
<name>A0A149QXC9_9PROT</name>
<gene>
    <name evidence="2" type="ORF">AD929_05005</name>
</gene>
<sequence length="173" mass="17383">MIVGFGLLLLLALAGLGKDGRGLPLYGAVCAFAGATVCSGLMALLTSAALVGLNVLAWAWLRRFAPEAPDRAAVLPVVGTLVLLLALGLSGAGLGLAPVLGAGAVLAGLCGAAWGTPLVQFTGLLRAADGLVVVACVLHSWPLFAAALSLWGVLAALGVTLLPRLAWRRVEDV</sequence>
<evidence type="ECO:0000313" key="3">
    <source>
        <dbReference type="Proteomes" id="UP000075573"/>
    </source>
</evidence>
<evidence type="ECO:0000256" key="1">
    <source>
        <dbReference type="SAM" id="Phobius"/>
    </source>
</evidence>